<dbReference type="Gene3D" id="3.40.50.300">
    <property type="entry name" value="P-loop containing nucleotide triphosphate hydrolases"/>
    <property type="match status" value="2"/>
</dbReference>
<evidence type="ECO:0000256" key="3">
    <source>
        <dbReference type="ARBA" id="ARBA00022801"/>
    </source>
</evidence>
<dbReference type="GO" id="GO:0043139">
    <property type="term" value="F:5'-3' DNA helicase activity"/>
    <property type="evidence" value="ECO:0007669"/>
    <property type="project" value="TreeGrafter"/>
</dbReference>
<dbReference type="GO" id="GO:0005524">
    <property type="term" value="F:ATP binding"/>
    <property type="evidence" value="ECO:0007669"/>
    <property type="project" value="UniProtKB-KW"/>
</dbReference>
<name>A0A8H5KKY7_9HYPO</name>
<dbReference type="InterPro" id="IPR050534">
    <property type="entry name" value="Coronavir_polyprotein_1ab"/>
</dbReference>
<evidence type="ECO:0000256" key="2">
    <source>
        <dbReference type="ARBA" id="ARBA00022741"/>
    </source>
</evidence>
<dbReference type="AlphaFoldDB" id="A0A8H5KKY7"/>
<evidence type="ECO:0000256" key="5">
    <source>
        <dbReference type="ARBA" id="ARBA00022840"/>
    </source>
</evidence>
<feature type="domain" description="DNA2/NAM7 helicase-like C-terminal" evidence="8">
    <location>
        <begin position="761"/>
        <end position="967"/>
    </location>
</feature>
<evidence type="ECO:0000313" key="9">
    <source>
        <dbReference type="EMBL" id="KAF5576179.1"/>
    </source>
</evidence>
<dbReference type="Pfam" id="PF13086">
    <property type="entry name" value="AAA_11"/>
    <property type="match status" value="1"/>
</dbReference>
<organism evidence="9 10">
    <name type="scientific">Fusarium pseudocircinatum</name>
    <dbReference type="NCBI Taxonomy" id="56676"/>
    <lineage>
        <taxon>Eukaryota</taxon>
        <taxon>Fungi</taxon>
        <taxon>Dikarya</taxon>
        <taxon>Ascomycota</taxon>
        <taxon>Pezizomycotina</taxon>
        <taxon>Sordariomycetes</taxon>
        <taxon>Hypocreomycetidae</taxon>
        <taxon>Hypocreales</taxon>
        <taxon>Nectriaceae</taxon>
        <taxon>Fusarium</taxon>
        <taxon>Fusarium fujikuroi species complex</taxon>
    </lineage>
</organism>
<keyword evidence="4" id="KW-0347">Helicase</keyword>
<sequence length="1093" mass="124580">MATPHRRQILCHLILGEATDEGSKHLQLHSSRNMIIRLNTRGIRLSLPRSTDRSTWSWYSADHATTDSAHYHVTIELPPGGFSATHRELIKDSEQVPNLDGELSEYRRVKLQISPHSNATIIGFGLPFHGANEAVDNWVNKHTQIAGVTSLPEILQRQNFSLLVKASKDDIDNVISAINQRRQLSDYGFGNHHGWNWARYNKQIPEMRGILFPEIIRFKDQNERDTAWTQIHIQDVWDFHHDLEHVNDVDIRAARFLCLLEPPKNDFVSSFSKPMAKLTSQENRHWRAVHRALKGSYTKLQVEFLPNALRRRVIWDASPVIYGDSELPKDIDSYDRIPLILLRPDADDDGHEFSPIAYDKYEGVKQSLDRDSVHLICESNAYGEELRVHAINRLSDPKVWPIVKDSLTSNNKAIFNELLIGNGLWNLHRSGTNVNLTPFDLFKDVPAELRDACLGSVFEADRSKVQQYFSKLHFGLGVVSGPPGTGKSTLASAITVLMCLNPTIKHVYLSAASNEATDNILDRTNALAKSIIKKLADDGVSVNQLMVVRGYRLKEEQEKCLRALAGLHFKPGTRSSSAWRFENSLCWWTLRVLGSSTVTELTSDANSELWELHQRLIANHPKISEFAGLVKFAEERDPVTKRRLYRTGDYLKPLRNLMGLVIKCSNVVATTPATSNSFLYRSYNSEVARGVIFDEAATLSCSDGLLVLGNTPRPMILFGDTKQLAPVLPTAMELLHTGKDRRDKTDEEKKFPTNRFAHFYRISWFHLFIHLGWPVFNLYRQHRMAQGLFDLSLNTVYPHLRSHFEYSPYCQVKNFPIGLQVETYLRLEHRIPSAGEDRIYPVFFDCLNCPCRNYPHKATRFNPRQADLIAEFLVKMIKQLSLNPADIAVLTYYRANLAAIRKRFREDEILKDVTPSTVNTFQGWEAQIVVLALCVTRETGPSFVAEQRSLNVALTRQKSSLLIFGDIETTNTRFRRLQEQDDADDGLQTPDWTMFHNVLRTLGASRRVVTLHGNPEIDPDEEWKKLNSGQPDQNFYTDPVNHRSSSPSISNGNYPEAPEMGQQSRFRASRWEEFPNSDTNIDLIGTTPQTRAS</sequence>
<dbReference type="SUPFAM" id="SSF52540">
    <property type="entry name" value="P-loop containing nucleoside triphosphate hydrolases"/>
    <property type="match status" value="1"/>
</dbReference>
<keyword evidence="2" id="KW-0547">Nucleotide-binding</keyword>
<evidence type="ECO:0000256" key="4">
    <source>
        <dbReference type="ARBA" id="ARBA00022806"/>
    </source>
</evidence>
<protein>
    <recommendedName>
        <fullName evidence="11">DNA2/NAM7 helicase-like C-terminal domain-containing protein</fullName>
    </recommendedName>
</protein>
<dbReference type="Proteomes" id="UP000546213">
    <property type="component" value="Unassembled WGS sequence"/>
</dbReference>
<feature type="compositionally biased region" description="Polar residues" evidence="6">
    <location>
        <begin position="1076"/>
        <end position="1093"/>
    </location>
</feature>
<dbReference type="InterPro" id="IPR047187">
    <property type="entry name" value="SF1_C_Upf1"/>
</dbReference>
<dbReference type="InterPro" id="IPR041679">
    <property type="entry name" value="DNA2/NAM7-like_C"/>
</dbReference>
<proteinExistence type="inferred from homology"/>
<keyword evidence="5" id="KW-0067">ATP-binding</keyword>
<dbReference type="Pfam" id="PF13087">
    <property type="entry name" value="AAA_12"/>
    <property type="match status" value="1"/>
</dbReference>
<keyword evidence="10" id="KW-1185">Reference proteome</keyword>
<reference evidence="9 10" key="1">
    <citation type="submission" date="2020-05" db="EMBL/GenBank/DDBJ databases">
        <title>Identification and distribution of gene clusters putatively required for synthesis of sphingolipid metabolism inhibitors in phylogenetically diverse species of the filamentous fungus Fusarium.</title>
        <authorList>
            <person name="Kim H.-S."/>
            <person name="Busman M."/>
            <person name="Brown D.W."/>
            <person name="Divon H."/>
            <person name="Uhlig S."/>
            <person name="Proctor R.H."/>
        </authorList>
    </citation>
    <scope>NUCLEOTIDE SEQUENCE [LARGE SCALE GENOMIC DNA]</scope>
    <source>
        <strain evidence="9 10">NRRL 36939</strain>
    </source>
</reference>
<comment type="caution">
    <text evidence="9">The sequence shown here is derived from an EMBL/GenBank/DDBJ whole genome shotgun (WGS) entry which is preliminary data.</text>
</comment>
<feature type="compositionally biased region" description="Polar residues" evidence="6">
    <location>
        <begin position="1027"/>
        <end position="1053"/>
    </location>
</feature>
<evidence type="ECO:0000256" key="1">
    <source>
        <dbReference type="ARBA" id="ARBA00007913"/>
    </source>
</evidence>
<dbReference type="InterPro" id="IPR027417">
    <property type="entry name" value="P-loop_NTPase"/>
</dbReference>
<feature type="region of interest" description="Disordered" evidence="6">
    <location>
        <begin position="1020"/>
        <end position="1093"/>
    </location>
</feature>
<gene>
    <name evidence="9" type="ORF">FPCIR_12747</name>
</gene>
<accession>A0A8H5KKY7</accession>
<dbReference type="CDD" id="cd18808">
    <property type="entry name" value="SF1_C_Upf1"/>
    <property type="match status" value="1"/>
</dbReference>
<comment type="similarity">
    <text evidence="1">Belongs to the DNA2/NAM7 helicase family.</text>
</comment>
<feature type="domain" description="DNA2/NAM7 helicase helicase" evidence="7">
    <location>
        <begin position="462"/>
        <end position="728"/>
    </location>
</feature>
<evidence type="ECO:0000256" key="6">
    <source>
        <dbReference type="SAM" id="MobiDB-lite"/>
    </source>
</evidence>
<evidence type="ECO:0000259" key="8">
    <source>
        <dbReference type="Pfam" id="PF13087"/>
    </source>
</evidence>
<evidence type="ECO:0000313" key="10">
    <source>
        <dbReference type="Proteomes" id="UP000546213"/>
    </source>
</evidence>
<evidence type="ECO:0000259" key="7">
    <source>
        <dbReference type="Pfam" id="PF13086"/>
    </source>
</evidence>
<evidence type="ECO:0008006" key="11">
    <source>
        <dbReference type="Google" id="ProtNLM"/>
    </source>
</evidence>
<keyword evidence="3" id="KW-0378">Hydrolase</keyword>
<dbReference type="PANTHER" id="PTHR43788:SF8">
    <property type="entry name" value="DNA-BINDING PROTEIN SMUBP-2"/>
    <property type="match status" value="1"/>
</dbReference>
<dbReference type="EMBL" id="JAAOAS010000439">
    <property type="protein sequence ID" value="KAF5576179.1"/>
    <property type="molecule type" value="Genomic_DNA"/>
</dbReference>
<dbReference type="PANTHER" id="PTHR43788">
    <property type="entry name" value="DNA2/NAM7 HELICASE FAMILY MEMBER"/>
    <property type="match status" value="1"/>
</dbReference>
<dbReference type="InterPro" id="IPR041677">
    <property type="entry name" value="DNA2/NAM7_AAA_11"/>
</dbReference>
<dbReference type="GO" id="GO:0016787">
    <property type="term" value="F:hydrolase activity"/>
    <property type="evidence" value="ECO:0007669"/>
    <property type="project" value="UniProtKB-KW"/>
</dbReference>
<dbReference type="OrthoDB" id="6513042at2759"/>